<dbReference type="PANTHER" id="PTHR30363:SF44">
    <property type="entry name" value="AGA OPERON TRANSCRIPTIONAL REPRESSOR-RELATED"/>
    <property type="match status" value="1"/>
</dbReference>
<dbReference type="SUPFAM" id="SSF100950">
    <property type="entry name" value="NagB/RpiA/CoA transferase-like"/>
    <property type="match status" value="1"/>
</dbReference>
<dbReference type="InterPro" id="IPR014036">
    <property type="entry name" value="DeoR-like_C"/>
</dbReference>
<dbReference type="InterPro" id="IPR036390">
    <property type="entry name" value="WH_DNA-bd_sf"/>
</dbReference>
<dbReference type="RefSeq" id="WP_243595790.1">
    <property type="nucleotide sequence ID" value="NZ_JBBPCN010000001.1"/>
</dbReference>
<accession>A0ABU9CPI0</accession>
<proteinExistence type="predicted"/>
<dbReference type="InterPro" id="IPR037171">
    <property type="entry name" value="NagB/RpiA_transferase-like"/>
</dbReference>
<evidence type="ECO:0000259" key="4">
    <source>
        <dbReference type="PROSITE" id="PS51000"/>
    </source>
</evidence>
<dbReference type="Proteomes" id="UP001456513">
    <property type="component" value="Unassembled WGS sequence"/>
</dbReference>
<evidence type="ECO:0000256" key="2">
    <source>
        <dbReference type="ARBA" id="ARBA00023125"/>
    </source>
</evidence>
<dbReference type="InterPro" id="IPR001034">
    <property type="entry name" value="DeoR_HTH"/>
</dbReference>
<dbReference type="PROSITE" id="PS00894">
    <property type="entry name" value="HTH_DEOR_1"/>
    <property type="match status" value="1"/>
</dbReference>
<dbReference type="InterPro" id="IPR036388">
    <property type="entry name" value="WH-like_DNA-bd_sf"/>
</dbReference>
<dbReference type="PRINTS" id="PR00037">
    <property type="entry name" value="HTHLACR"/>
</dbReference>
<dbReference type="PROSITE" id="PS51000">
    <property type="entry name" value="HTH_DEOR_2"/>
    <property type="match status" value="1"/>
</dbReference>
<dbReference type="SMART" id="SM00420">
    <property type="entry name" value="HTH_DEOR"/>
    <property type="match status" value="1"/>
</dbReference>
<organism evidence="5 6">
    <name type="scientific">Rhodococcus navarretei</name>
    <dbReference type="NCBI Taxonomy" id="3128981"/>
    <lineage>
        <taxon>Bacteria</taxon>
        <taxon>Bacillati</taxon>
        <taxon>Actinomycetota</taxon>
        <taxon>Actinomycetes</taxon>
        <taxon>Mycobacteriales</taxon>
        <taxon>Nocardiaceae</taxon>
        <taxon>Rhodococcus</taxon>
    </lineage>
</organism>
<dbReference type="Gene3D" id="1.10.10.10">
    <property type="entry name" value="Winged helix-like DNA-binding domain superfamily/Winged helix DNA-binding domain"/>
    <property type="match status" value="1"/>
</dbReference>
<dbReference type="SMART" id="SM01134">
    <property type="entry name" value="DeoRC"/>
    <property type="match status" value="1"/>
</dbReference>
<keyword evidence="6" id="KW-1185">Reference proteome</keyword>
<dbReference type="Gene3D" id="3.40.50.1360">
    <property type="match status" value="1"/>
</dbReference>
<protein>
    <submittedName>
        <fullName evidence="5">DeoR/GlpR family DNA-binding transcription regulator</fullName>
    </submittedName>
</protein>
<dbReference type="InterPro" id="IPR050313">
    <property type="entry name" value="Carb_Metab_HTH_regulators"/>
</dbReference>
<evidence type="ECO:0000313" key="6">
    <source>
        <dbReference type="Proteomes" id="UP001456513"/>
    </source>
</evidence>
<comment type="caution">
    <text evidence="5">The sequence shown here is derived from an EMBL/GenBank/DDBJ whole genome shotgun (WGS) entry which is preliminary data.</text>
</comment>
<keyword evidence="1" id="KW-0805">Transcription regulation</keyword>
<dbReference type="GO" id="GO:0003677">
    <property type="term" value="F:DNA binding"/>
    <property type="evidence" value="ECO:0007669"/>
    <property type="project" value="UniProtKB-KW"/>
</dbReference>
<dbReference type="PANTHER" id="PTHR30363">
    <property type="entry name" value="HTH-TYPE TRANSCRIPTIONAL REGULATOR SRLR-RELATED"/>
    <property type="match status" value="1"/>
</dbReference>
<keyword evidence="2 5" id="KW-0238">DNA-binding</keyword>
<sequence length="272" mass="28734">MLAHQRQQKILDQVTAQGAVKVADLGAALSVSDMTIRRDVNELVARGLVERVHGGVTLPRSASVFEPGFSAKSELDRDAKAAIARAAARFVRPGTSIGISGGTTTHALAQELLDVPDITVVTNSLPVAEVFHTGGRTDQTVLLTGGQRTPSYALVGPLTVSALQSIHLDMLFLGTHGVDIESGLTCPNLMEAQTNQALVASSRRVIVLADHTKWGVRALANTIPLSRVDVFVTDAGLDPGVHDALSETVDDVVIAGEQSPDTNEERVLDDRA</sequence>
<dbReference type="SUPFAM" id="SSF46785">
    <property type="entry name" value="Winged helix' DNA-binding domain"/>
    <property type="match status" value="1"/>
</dbReference>
<dbReference type="Pfam" id="PF00455">
    <property type="entry name" value="DeoRC"/>
    <property type="match status" value="1"/>
</dbReference>
<reference evidence="5 6" key="1">
    <citation type="submission" date="2024-03" db="EMBL/GenBank/DDBJ databases">
        <title>Rhodococcus navarretei sp. nov. and Pseudarthrobacter quantumdoti sp. nov., two new species with the ability to biosynthesize Quantum Dots isolated from soil samples at Union Glacier, Antarctica.</title>
        <authorList>
            <person name="Vargas M."/>
        </authorList>
    </citation>
    <scope>NUCLEOTIDE SEQUENCE [LARGE SCALE GENOMIC DNA]</scope>
    <source>
        <strain evidence="5 6">EXRC-4A-4</strain>
    </source>
</reference>
<evidence type="ECO:0000313" key="5">
    <source>
        <dbReference type="EMBL" id="MEK8069338.1"/>
    </source>
</evidence>
<keyword evidence="3" id="KW-0804">Transcription</keyword>
<evidence type="ECO:0000256" key="3">
    <source>
        <dbReference type="ARBA" id="ARBA00023163"/>
    </source>
</evidence>
<dbReference type="InterPro" id="IPR018356">
    <property type="entry name" value="Tscrpt_reg_HTH_DeoR_CS"/>
</dbReference>
<dbReference type="Pfam" id="PF08220">
    <property type="entry name" value="HTH_DeoR"/>
    <property type="match status" value="1"/>
</dbReference>
<name>A0ABU9CPI0_9NOCA</name>
<gene>
    <name evidence="5" type="ORF">AABD04_00570</name>
</gene>
<evidence type="ECO:0000256" key="1">
    <source>
        <dbReference type="ARBA" id="ARBA00023015"/>
    </source>
</evidence>
<feature type="domain" description="HTH deoR-type" evidence="4">
    <location>
        <begin position="3"/>
        <end position="58"/>
    </location>
</feature>
<dbReference type="EMBL" id="JBBPCN010000001">
    <property type="protein sequence ID" value="MEK8069338.1"/>
    <property type="molecule type" value="Genomic_DNA"/>
</dbReference>